<evidence type="ECO:0000256" key="2">
    <source>
        <dbReference type="SAM" id="SignalP"/>
    </source>
</evidence>
<proteinExistence type="predicted"/>
<sequence precursor="true">MMRTRLVLASLAVAGLVVPASRGDEPAHGSKAGQPAPGSKPAPAPRKADSDAPLPEGWPDATKPGAIEVKAYPAYRSAVARAKDASAGAGNTLFWPLFNHISRREIAMTAPVVSTYRTPGMAESPGSTGEMTMEFLYRKPTQGEPGAGVGAVKVEDHPSATYACLGYQGRSDPERLRDELATLRRWLADHKAEWVEAGPPRQLGYHGPMTPEKERLWEVQIPVKPATAKPSR</sequence>
<feature type="region of interest" description="Disordered" evidence="1">
    <location>
        <begin position="21"/>
        <end position="63"/>
    </location>
</feature>
<dbReference type="Gene3D" id="3.20.80.10">
    <property type="entry name" value="Regulatory factor, effector binding domain"/>
    <property type="match status" value="1"/>
</dbReference>
<feature type="chain" id="PRO_5022681835" evidence="2">
    <location>
        <begin position="23"/>
        <end position="232"/>
    </location>
</feature>
<feature type="signal peptide" evidence="2">
    <location>
        <begin position="1"/>
        <end position="22"/>
    </location>
</feature>
<dbReference type="EMBL" id="CP042997">
    <property type="protein sequence ID" value="QEH31902.1"/>
    <property type="molecule type" value="Genomic_DNA"/>
</dbReference>
<evidence type="ECO:0000313" key="3">
    <source>
        <dbReference type="EMBL" id="QEH31902.1"/>
    </source>
</evidence>
<dbReference type="OrthoDB" id="263408at2"/>
<dbReference type="InterPro" id="IPR006917">
    <property type="entry name" value="SOUL_heme-bd"/>
</dbReference>
<name>A0A5B9VUF1_9BACT</name>
<dbReference type="AlphaFoldDB" id="A0A5B9VUF1"/>
<dbReference type="Pfam" id="PF04832">
    <property type="entry name" value="SOUL"/>
    <property type="match status" value="1"/>
</dbReference>
<dbReference type="SUPFAM" id="SSF55136">
    <property type="entry name" value="Probable bacterial effector-binding domain"/>
    <property type="match status" value="1"/>
</dbReference>
<dbReference type="Proteomes" id="UP000324233">
    <property type="component" value="Chromosome"/>
</dbReference>
<keyword evidence="2" id="KW-0732">Signal</keyword>
<gene>
    <name evidence="3" type="ORF">OJF2_03690</name>
</gene>
<dbReference type="KEGG" id="agv:OJF2_03690"/>
<reference evidence="3 4" key="1">
    <citation type="submission" date="2019-08" db="EMBL/GenBank/DDBJ databases">
        <title>Deep-cultivation of Planctomycetes and their phenomic and genomic characterization uncovers novel biology.</title>
        <authorList>
            <person name="Wiegand S."/>
            <person name="Jogler M."/>
            <person name="Boedeker C."/>
            <person name="Pinto D."/>
            <person name="Vollmers J."/>
            <person name="Rivas-Marin E."/>
            <person name="Kohn T."/>
            <person name="Peeters S.H."/>
            <person name="Heuer A."/>
            <person name="Rast P."/>
            <person name="Oberbeckmann S."/>
            <person name="Bunk B."/>
            <person name="Jeske O."/>
            <person name="Meyerdierks A."/>
            <person name="Storesund J.E."/>
            <person name="Kallscheuer N."/>
            <person name="Luecker S."/>
            <person name="Lage O.M."/>
            <person name="Pohl T."/>
            <person name="Merkel B.J."/>
            <person name="Hornburger P."/>
            <person name="Mueller R.-W."/>
            <person name="Bruemmer F."/>
            <person name="Labrenz M."/>
            <person name="Spormann A.M."/>
            <person name="Op den Camp H."/>
            <person name="Overmann J."/>
            <person name="Amann R."/>
            <person name="Jetten M.S.M."/>
            <person name="Mascher T."/>
            <person name="Medema M.H."/>
            <person name="Devos D.P."/>
            <person name="Kaster A.-K."/>
            <person name="Ovreas L."/>
            <person name="Rohde M."/>
            <person name="Galperin M.Y."/>
            <person name="Jogler C."/>
        </authorList>
    </citation>
    <scope>NUCLEOTIDE SEQUENCE [LARGE SCALE GENOMIC DNA]</scope>
    <source>
        <strain evidence="3 4">OJF2</strain>
    </source>
</reference>
<protein>
    <submittedName>
        <fullName evidence="3">SOUL heme-binding protein</fullName>
    </submittedName>
</protein>
<accession>A0A5B9VUF1</accession>
<evidence type="ECO:0000256" key="1">
    <source>
        <dbReference type="SAM" id="MobiDB-lite"/>
    </source>
</evidence>
<dbReference type="RefSeq" id="WP_148590692.1">
    <property type="nucleotide sequence ID" value="NZ_CP042997.1"/>
</dbReference>
<evidence type="ECO:0000313" key="4">
    <source>
        <dbReference type="Proteomes" id="UP000324233"/>
    </source>
</evidence>
<dbReference type="InterPro" id="IPR011256">
    <property type="entry name" value="Reg_factor_effector_dom_sf"/>
</dbReference>
<keyword evidence="4" id="KW-1185">Reference proteome</keyword>
<organism evidence="3 4">
    <name type="scientific">Aquisphaera giovannonii</name>
    <dbReference type="NCBI Taxonomy" id="406548"/>
    <lineage>
        <taxon>Bacteria</taxon>
        <taxon>Pseudomonadati</taxon>
        <taxon>Planctomycetota</taxon>
        <taxon>Planctomycetia</taxon>
        <taxon>Isosphaerales</taxon>
        <taxon>Isosphaeraceae</taxon>
        <taxon>Aquisphaera</taxon>
    </lineage>
</organism>